<keyword evidence="3" id="KW-1185">Reference proteome</keyword>
<dbReference type="STRING" id="154621.RV11_GL002068"/>
<comment type="similarity">
    <text evidence="1">Belongs to the UPF0111 family.</text>
</comment>
<dbReference type="PANTHER" id="PTHR37298">
    <property type="entry name" value="UPF0111 PROTEIN YKAA"/>
    <property type="match status" value="1"/>
</dbReference>
<reference evidence="2 3" key="1">
    <citation type="submission" date="2013-02" db="EMBL/GenBank/DDBJ databases">
        <title>The Genome Sequence of Enterococcus phoeniculicola BAA-412.</title>
        <authorList>
            <consortium name="The Broad Institute Genome Sequencing Platform"/>
            <consortium name="The Broad Institute Genome Sequencing Center for Infectious Disease"/>
            <person name="Earl A.M."/>
            <person name="Gilmore M.S."/>
            <person name="Lebreton F."/>
            <person name="Walker B."/>
            <person name="Young S.K."/>
            <person name="Zeng Q."/>
            <person name="Gargeya S."/>
            <person name="Fitzgerald M."/>
            <person name="Haas B."/>
            <person name="Abouelleil A."/>
            <person name="Alvarado L."/>
            <person name="Arachchi H.M."/>
            <person name="Berlin A.M."/>
            <person name="Chapman S.B."/>
            <person name="Dewar J."/>
            <person name="Goldberg J."/>
            <person name="Griggs A."/>
            <person name="Gujja S."/>
            <person name="Hansen M."/>
            <person name="Howarth C."/>
            <person name="Imamovic A."/>
            <person name="Larimer J."/>
            <person name="McCowan C."/>
            <person name="Murphy C."/>
            <person name="Neiman D."/>
            <person name="Pearson M."/>
            <person name="Priest M."/>
            <person name="Roberts A."/>
            <person name="Saif S."/>
            <person name="Shea T."/>
            <person name="Sisk P."/>
            <person name="Sykes S."/>
            <person name="Wortman J."/>
            <person name="Nusbaum C."/>
            <person name="Birren B."/>
        </authorList>
    </citation>
    <scope>NUCLEOTIDE SEQUENCE [LARGE SCALE GENOMIC DNA]</scope>
    <source>
        <strain evidence="2 3">ATCC BAA-412</strain>
    </source>
</reference>
<organism evidence="2 3">
    <name type="scientific">Enterococcus phoeniculicola ATCC BAA-412</name>
    <dbReference type="NCBI Taxonomy" id="1158610"/>
    <lineage>
        <taxon>Bacteria</taxon>
        <taxon>Bacillati</taxon>
        <taxon>Bacillota</taxon>
        <taxon>Bacilli</taxon>
        <taxon>Lactobacillales</taxon>
        <taxon>Enterococcaceae</taxon>
        <taxon>Enterococcus</taxon>
    </lineage>
</organism>
<evidence type="ECO:0000313" key="2">
    <source>
        <dbReference type="EMBL" id="EOL43840.1"/>
    </source>
</evidence>
<dbReference type="HOGENOM" id="CLU_086031_1_0_9"/>
<proteinExistence type="inferred from homology"/>
<dbReference type="RefSeq" id="WP_010768484.1">
    <property type="nucleotide sequence ID" value="NZ_ASWE01000002.1"/>
</dbReference>
<dbReference type="InterPro" id="IPR052912">
    <property type="entry name" value="UPF0111_domain"/>
</dbReference>
<dbReference type="Gene3D" id="1.20.58.220">
    <property type="entry name" value="Phosphate transport system protein phou homolog 2, domain 2"/>
    <property type="match status" value="1"/>
</dbReference>
<dbReference type="InterPro" id="IPR018445">
    <property type="entry name" value="Put_Phosphate_transp_reg"/>
</dbReference>
<evidence type="ECO:0000256" key="1">
    <source>
        <dbReference type="ARBA" id="ARBA00008591"/>
    </source>
</evidence>
<dbReference type="Pfam" id="PF01865">
    <property type="entry name" value="PhoU_div"/>
    <property type="match status" value="1"/>
</dbReference>
<gene>
    <name evidence="2" type="ORF">UC3_01821</name>
</gene>
<sequence>MARKKQYDYFVALEHIASNAHKAGTYLLQLVENYTEAHAIEQAEKIHMLEKEGDHLVREIMNELYDAFITPIDREDIVEITDKLDDILDGINGLCYLFGNLAITEMRPETDKFAHLVVEATSGVLTATKEFAKFKNSKTLKKMIQEVNDVEADADQLYSQLLRTLFKNETNPIEIIKWKNVYDQLELTMNRSEQVVDLIDGLVIKNT</sequence>
<dbReference type="AlphaFoldDB" id="R3WPT2"/>
<dbReference type="eggNOG" id="COG1392">
    <property type="taxonomic scope" value="Bacteria"/>
</dbReference>
<dbReference type="PANTHER" id="PTHR37298:SF1">
    <property type="entry name" value="UPF0111 PROTEIN YKAA"/>
    <property type="match status" value="1"/>
</dbReference>
<accession>R3WPT2</accession>
<dbReference type="PATRIC" id="fig|1158610.3.peg.1815"/>
<comment type="caution">
    <text evidence="2">The sequence shown here is derived from an EMBL/GenBank/DDBJ whole genome shotgun (WGS) entry which is preliminary data.</text>
</comment>
<dbReference type="Proteomes" id="UP000013785">
    <property type="component" value="Unassembled WGS sequence"/>
</dbReference>
<dbReference type="InterPro" id="IPR038078">
    <property type="entry name" value="PhoU-like_sf"/>
</dbReference>
<evidence type="ECO:0000313" key="3">
    <source>
        <dbReference type="Proteomes" id="UP000013785"/>
    </source>
</evidence>
<name>R3WPT2_9ENTE</name>
<dbReference type="EMBL" id="AJAT01000015">
    <property type="protein sequence ID" value="EOL43840.1"/>
    <property type="molecule type" value="Genomic_DNA"/>
</dbReference>
<dbReference type="OrthoDB" id="9797568at2"/>
<protein>
    <submittedName>
        <fullName evidence="2">TIGR00153 family protein</fullName>
    </submittedName>
</protein>